<dbReference type="InterPro" id="IPR036392">
    <property type="entry name" value="PLAT/LH2_dom_sf"/>
</dbReference>
<dbReference type="InterPro" id="IPR052970">
    <property type="entry name" value="Inner_ear_hair_cell_LOXHD"/>
</dbReference>
<dbReference type="PANTHER" id="PTHR45901">
    <property type="entry name" value="PROTEIN CBG12474"/>
    <property type="match status" value="1"/>
</dbReference>
<dbReference type="SUPFAM" id="SSF49723">
    <property type="entry name" value="Lipase/lipooxygenase domain (PLAT/LH2 domain)"/>
    <property type="match status" value="5"/>
</dbReference>
<feature type="domain" description="PLAT" evidence="2">
    <location>
        <begin position="133"/>
        <end position="250"/>
    </location>
</feature>
<proteinExistence type="predicted"/>
<dbReference type="Proteomes" id="UP000288216">
    <property type="component" value="Unassembled WGS sequence"/>
</dbReference>
<name>A0A401NKD6_SCYTO</name>
<dbReference type="EMBL" id="BFAA01007633">
    <property type="protein sequence ID" value="GCB61309.1"/>
    <property type="molecule type" value="Genomic_DNA"/>
</dbReference>
<accession>A0A401NKD6</accession>
<evidence type="ECO:0000313" key="3">
    <source>
        <dbReference type="EMBL" id="GCB61309.1"/>
    </source>
</evidence>
<dbReference type="PANTHER" id="PTHR45901:SF3">
    <property type="entry name" value="LIPOXYGENASE HOMOLOGY DOMAIN-CONTAINING PROTEIN 1"/>
    <property type="match status" value="1"/>
</dbReference>
<dbReference type="OMA" id="SHADIYI"/>
<dbReference type="InterPro" id="IPR001024">
    <property type="entry name" value="PLAT/LH2_dom"/>
</dbReference>
<gene>
    <name evidence="3" type="ORF">scyTo_0014316</name>
</gene>
<feature type="domain" description="PLAT" evidence="2">
    <location>
        <begin position="262"/>
        <end position="377"/>
    </location>
</feature>
<comment type="caution">
    <text evidence="1">Lacks conserved residue(s) required for the propagation of feature annotation.</text>
</comment>
<dbReference type="AlphaFoldDB" id="A0A401NKD6"/>
<reference evidence="3 4" key="1">
    <citation type="journal article" date="2018" name="Nat. Ecol. Evol.">
        <title>Shark genomes provide insights into elasmobranch evolution and the origin of vertebrates.</title>
        <authorList>
            <person name="Hara Y"/>
            <person name="Yamaguchi K"/>
            <person name="Onimaru K"/>
            <person name="Kadota M"/>
            <person name="Koyanagi M"/>
            <person name="Keeley SD"/>
            <person name="Tatsumi K"/>
            <person name="Tanaka K"/>
            <person name="Motone F"/>
            <person name="Kageyama Y"/>
            <person name="Nozu R"/>
            <person name="Adachi N"/>
            <person name="Nishimura O"/>
            <person name="Nakagawa R"/>
            <person name="Tanegashima C"/>
            <person name="Kiyatake I"/>
            <person name="Matsumoto R"/>
            <person name="Murakumo K"/>
            <person name="Nishida K"/>
            <person name="Terakita A"/>
            <person name="Kuratani S"/>
            <person name="Sato K"/>
            <person name="Hyodo S Kuraku.S."/>
        </authorList>
    </citation>
    <scope>NUCLEOTIDE SEQUENCE [LARGE SCALE GENOMIC DNA]</scope>
</reference>
<feature type="domain" description="PLAT" evidence="2">
    <location>
        <begin position="1"/>
        <end position="123"/>
    </location>
</feature>
<evidence type="ECO:0000259" key="2">
    <source>
        <dbReference type="PROSITE" id="PS50095"/>
    </source>
</evidence>
<dbReference type="Gene3D" id="2.60.60.20">
    <property type="entry name" value="PLAT/LH2 domain"/>
    <property type="match status" value="3"/>
</dbReference>
<feature type="domain" description="PLAT" evidence="2">
    <location>
        <begin position="386"/>
        <end position="560"/>
    </location>
</feature>
<dbReference type="Pfam" id="PF01477">
    <property type="entry name" value="PLAT"/>
    <property type="match status" value="5"/>
</dbReference>
<dbReference type="OrthoDB" id="5322100at2759"/>
<keyword evidence="4" id="KW-1185">Reference proteome</keyword>
<dbReference type="Gene3D" id="2.40.180.10">
    <property type="entry name" value="Catalase core domain"/>
    <property type="match status" value="2"/>
</dbReference>
<evidence type="ECO:0000256" key="1">
    <source>
        <dbReference type="PROSITE-ProRule" id="PRU00152"/>
    </source>
</evidence>
<dbReference type="STRING" id="75743.A0A401NKD6"/>
<organism evidence="3 4">
    <name type="scientific">Scyliorhinus torazame</name>
    <name type="common">Cloudy catshark</name>
    <name type="synonym">Catulus torazame</name>
    <dbReference type="NCBI Taxonomy" id="75743"/>
    <lineage>
        <taxon>Eukaryota</taxon>
        <taxon>Metazoa</taxon>
        <taxon>Chordata</taxon>
        <taxon>Craniata</taxon>
        <taxon>Vertebrata</taxon>
        <taxon>Chondrichthyes</taxon>
        <taxon>Elasmobranchii</taxon>
        <taxon>Galeomorphii</taxon>
        <taxon>Galeoidea</taxon>
        <taxon>Carcharhiniformes</taxon>
        <taxon>Scyliorhinidae</taxon>
        <taxon>Scyliorhinus</taxon>
    </lineage>
</organism>
<evidence type="ECO:0000313" key="4">
    <source>
        <dbReference type="Proteomes" id="UP000288216"/>
    </source>
</evidence>
<sequence>MRTDYHRTFLVSTLENSVSLQMKGSKGKINKKRLCKKLVSRISDMPVAFQFAKGSSHTFKVCGPEIGELQNIVLEHDGLEKGQAWYVEEVSIVNTARNKTWNIPCKSWLSLFHTDCQLSRTFSSVTGRRNDYTVYEVVTVTGDVRGAGTDANIFVTLFGEYGITPKVHLTSKSRTAFEKNKTDVFRIKTNNVGPIKKIRIEHDNTGMSASWFLDRLVITDMNRPHLRFYFPCNQWLSKEEGDGLYVRDLLGSLNPMDIPKLNKYIVSVFTGDVKGSGTDADVFINIFGENGDTGERRLDNDKDNFERGNEDKFTIESPNLGHLKKITIGHNSKGSSAGWFLDKVIIDDIGNKTVHDFPVNRWFALDEDDGKIQRDILVGGSQTTGIVYNVSVITGNIRGAGTNSKVHIILHGSKGVKNSGKIFLEGGHFERGITDIFNVELAALLSPLSRVTIGHDNGGVSSGWFCEKLYGDKRKSDEMCLDNNSDNFETGQTDKLMIELPELGTIYKLRIWHEKRHPFAGWHLSKVTLMKSLTKERYSFKCGRWLDINEDDNEIIRELPAEGDCVDEVLPCECTSEVGRKPGDLYSG</sequence>
<protein>
    <recommendedName>
        <fullName evidence="2">PLAT domain-containing protein</fullName>
    </recommendedName>
</protein>
<comment type="caution">
    <text evidence="3">The sequence shown here is derived from an EMBL/GenBank/DDBJ whole genome shotgun (WGS) entry which is preliminary data.</text>
</comment>
<dbReference type="CDD" id="cd01756">
    <property type="entry name" value="PLAT_repeat"/>
    <property type="match status" value="3"/>
</dbReference>
<dbReference type="PROSITE" id="PS50095">
    <property type="entry name" value="PLAT"/>
    <property type="match status" value="4"/>
</dbReference>
<dbReference type="SMART" id="SM00308">
    <property type="entry name" value="LH2"/>
    <property type="match status" value="3"/>
</dbReference>